<dbReference type="OrthoDB" id="94804at2759"/>
<dbReference type="EMBL" id="JAGDFM010000163">
    <property type="protein sequence ID" value="KAG7383917.1"/>
    <property type="molecule type" value="Genomic_DNA"/>
</dbReference>
<dbReference type="InterPro" id="IPR052050">
    <property type="entry name" value="SecEffector_AnkRepeat"/>
</dbReference>
<protein>
    <recommendedName>
        <fullName evidence="3">Ankyrin repeat-containing domain</fullName>
    </recommendedName>
</protein>
<sequence>MEAPLLLCVKLALSPKFQPFAHVLQFVNDLLLPATIDGAIYNDLHRLTKDYDAYLPYTVGAMDGAAARGRLGILQTLQVTRSEGCSSAAFIGAAANAHLDVLWWLSEFYSRLARPAEMVEAAAANGHVRVVELLFRRLNNDELESAMKVASNNGHKVLVELLSDRMDATS</sequence>
<organism evidence="1 2">
    <name type="scientific">Phytophthora pseudosyringae</name>
    <dbReference type="NCBI Taxonomy" id="221518"/>
    <lineage>
        <taxon>Eukaryota</taxon>
        <taxon>Sar</taxon>
        <taxon>Stramenopiles</taxon>
        <taxon>Oomycota</taxon>
        <taxon>Peronosporomycetes</taxon>
        <taxon>Peronosporales</taxon>
        <taxon>Peronosporaceae</taxon>
        <taxon>Phytophthora</taxon>
    </lineage>
</organism>
<dbReference type="PANTHER" id="PTHR46586:SF3">
    <property type="entry name" value="ANKYRIN REPEAT-CONTAINING PROTEIN"/>
    <property type="match status" value="1"/>
</dbReference>
<evidence type="ECO:0000313" key="2">
    <source>
        <dbReference type="Proteomes" id="UP000694044"/>
    </source>
</evidence>
<gene>
    <name evidence="1" type="ORF">PHYPSEUDO_003210</name>
</gene>
<reference evidence="1" key="1">
    <citation type="submission" date="2021-02" db="EMBL/GenBank/DDBJ databases">
        <authorList>
            <person name="Palmer J.M."/>
        </authorList>
    </citation>
    <scope>NUCLEOTIDE SEQUENCE</scope>
    <source>
        <strain evidence="1">SCRP734</strain>
    </source>
</reference>
<accession>A0A8T1VRR1</accession>
<proteinExistence type="predicted"/>
<evidence type="ECO:0000313" key="1">
    <source>
        <dbReference type="EMBL" id="KAG7383917.1"/>
    </source>
</evidence>
<dbReference type="Proteomes" id="UP000694044">
    <property type="component" value="Unassembled WGS sequence"/>
</dbReference>
<keyword evidence="2" id="KW-1185">Reference proteome</keyword>
<evidence type="ECO:0008006" key="3">
    <source>
        <dbReference type="Google" id="ProtNLM"/>
    </source>
</evidence>
<dbReference type="PANTHER" id="PTHR46586">
    <property type="entry name" value="ANKYRIN REPEAT-CONTAINING PROTEIN"/>
    <property type="match status" value="1"/>
</dbReference>
<comment type="caution">
    <text evidence="1">The sequence shown here is derived from an EMBL/GenBank/DDBJ whole genome shotgun (WGS) entry which is preliminary data.</text>
</comment>
<name>A0A8T1VRR1_9STRA</name>
<dbReference type="AlphaFoldDB" id="A0A8T1VRR1"/>